<name>A0A7J6L4C2_PEROL</name>
<sequence length="553" mass="60109">MPDLSFLACALTALSKFDARRALCEEKGSRSSVDDLKQMAAELQSESERLSRRASELSQRASGLADRQSESRITGHRLAISQAADQLSETISETIDQALRAADTAKRAAEAARVAAESARSAARSQWEEVGASARAVVENAKQRAARAKERQREAQVNIDMVQRVWRRIGDCGKLAATFEGSDEPKRPQEVMADFVDMCRSRAPLRPDWDPRKFGRKLVDIDCTAALSYLSYAKAAYDCDAAAARMTRDEYERLPAAEKSENCIFTMCADISEVLYTSPEGGFEGADPLKPRFFVALRYDGTVVLAIRGTATLADAITDMLCDDVEIHTGEDDGDNADALRVHRGINAGAAWVAKSAMPYIREGLSRGGSSGRLLVTGHSLGGGVALIAGLLMAPELSPRVWVEAIAFGPPPVLSDTLQSRGWRRIVLSPWNLSLRSFVNDGDVISRTCMHSLEYLVGGWGESSSHQLADYKWSVPLVIPGKVYVIGTDPSQPLKAVLTNGMDPAVGKTSLVDFFCEIARADRPMVPKSGYAHLIDSYETALMGKGDEAEQDP</sequence>
<evidence type="ECO:0000256" key="12">
    <source>
        <dbReference type="ARBA" id="ARBA00023136"/>
    </source>
</evidence>
<evidence type="ECO:0000256" key="6">
    <source>
        <dbReference type="ARBA" id="ARBA00022723"/>
    </source>
</evidence>
<dbReference type="AlphaFoldDB" id="A0A7J6L4C2"/>
<dbReference type="Pfam" id="PF01764">
    <property type="entry name" value="Lipase_3"/>
    <property type="match status" value="1"/>
</dbReference>
<comment type="subcellular location">
    <subcellularLocation>
        <location evidence="2">Cell membrane</location>
        <topology evidence="2">Multi-pass membrane protein</topology>
    </subcellularLocation>
</comment>
<feature type="compositionally biased region" description="Basic and acidic residues" evidence="15">
    <location>
        <begin position="46"/>
        <end position="55"/>
    </location>
</feature>
<dbReference type="InterPro" id="IPR002921">
    <property type="entry name" value="Fungal_lipase-type"/>
</dbReference>
<evidence type="ECO:0000256" key="3">
    <source>
        <dbReference type="ARBA" id="ARBA00022475"/>
    </source>
</evidence>
<dbReference type="EMBL" id="JABANN010000778">
    <property type="protein sequence ID" value="KAF4653771.1"/>
    <property type="molecule type" value="Genomic_DNA"/>
</dbReference>
<evidence type="ECO:0000256" key="15">
    <source>
        <dbReference type="SAM" id="MobiDB-lite"/>
    </source>
</evidence>
<accession>A0A7J6L4C2</accession>
<evidence type="ECO:0000256" key="8">
    <source>
        <dbReference type="ARBA" id="ARBA00022837"/>
    </source>
</evidence>
<evidence type="ECO:0000256" key="11">
    <source>
        <dbReference type="ARBA" id="ARBA00023098"/>
    </source>
</evidence>
<keyword evidence="5" id="KW-0812">Transmembrane</keyword>
<dbReference type="InterPro" id="IPR052214">
    <property type="entry name" value="DAG_Lipase-Related"/>
</dbReference>
<proteinExistence type="predicted"/>
<dbReference type="Proteomes" id="UP000572268">
    <property type="component" value="Unassembled WGS sequence"/>
</dbReference>
<evidence type="ECO:0000259" key="16">
    <source>
        <dbReference type="Pfam" id="PF01764"/>
    </source>
</evidence>
<comment type="caution">
    <text evidence="17">The sequence shown here is derived from an EMBL/GenBank/DDBJ whole genome shotgun (WGS) entry which is preliminary data.</text>
</comment>
<keyword evidence="8" id="KW-0106">Calcium</keyword>
<keyword evidence="3" id="KW-1003">Cell membrane</keyword>
<evidence type="ECO:0000313" key="18">
    <source>
        <dbReference type="Proteomes" id="UP000572268"/>
    </source>
</evidence>
<evidence type="ECO:0000256" key="9">
    <source>
        <dbReference type="ARBA" id="ARBA00022963"/>
    </source>
</evidence>
<keyword evidence="12" id="KW-0472">Membrane</keyword>
<reference evidence="17 18" key="1">
    <citation type="submission" date="2020-04" db="EMBL/GenBank/DDBJ databases">
        <title>Perkinsus olseni comparative genomics.</title>
        <authorList>
            <person name="Bogema D.R."/>
        </authorList>
    </citation>
    <scope>NUCLEOTIDE SEQUENCE [LARGE SCALE GENOMIC DNA]</scope>
    <source>
        <strain evidence="17">ATCC PRA-31</strain>
    </source>
</reference>
<dbReference type="GO" id="GO:0016298">
    <property type="term" value="F:lipase activity"/>
    <property type="evidence" value="ECO:0007669"/>
    <property type="project" value="TreeGrafter"/>
</dbReference>
<dbReference type="GO" id="GO:0005886">
    <property type="term" value="C:plasma membrane"/>
    <property type="evidence" value="ECO:0007669"/>
    <property type="project" value="UniProtKB-SubCell"/>
</dbReference>
<keyword evidence="9" id="KW-0442">Lipid degradation</keyword>
<feature type="region of interest" description="Disordered" evidence="15">
    <location>
        <begin position="40"/>
        <end position="69"/>
    </location>
</feature>
<comment type="cofactor">
    <cofactor evidence="1">
        <name>Ca(2+)</name>
        <dbReference type="ChEBI" id="CHEBI:29108"/>
    </cofactor>
</comment>
<keyword evidence="10" id="KW-1133">Transmembrane helix</keyword>
<dbReference type="GO" id="GO:0016042">
    <property type="term" value="P:lipid catabolic process"/>
    <property type="evidence" value="ECO:0007669"/>
    <property type="project" value="UniProtKB-KW"/>
</dbReference>
<dbReference type="PANTHER" id="PTHR45792:SF8">
    <property type="entry name" value="DIACYLGLYCEROL LIPASE-ALPHA"/>
    <property type="match status" value="1"/>
</dbReference>
<organism evidence="17 18">
    <name type="scientific">Perkinsus olseni</name>
    <name type="common">Perkinsus atlanticus</name>
    <dbReference type="NCBI Taxonomy" id="32597"/>
    <lineage>
        <taxon>Eukaryota</taxon>
        <taxon>Sar</taxon>
        <taxon>Alveolata</taxon>
        <taxon>Perkinsozoa</taxon>
        <taxon>Perkinsea</taxon>
        <taxon>Perkinsida</taxon>
        <taxon>Perkinsidae</taxon>
        <taxon>Perkinsus</taxon>
    </lineage>
</organism>
<evidence type="ECO:0000256" key="4">
    <source>
        <dbReference type="ARBA" id="ARBA00022553"/>
    </source>
</evidence>
<evidence type="ECO:0000313" key="17">
    <source>
        <dbReference type="EMBL" id="KAF4653771.1"/>
    </source>
</evidence>
<dbReference type="InterPro" id="IPR029058">
    <property type="entry name" value="AB_hydrolase_fold"/>
</dbReference>
<gene>
    <name evidence="17" type="ORF">FOL46_009010</name>
</gene>
<comment type="catalytic activity">
    <reaction evidence="13">
        <text>a 1,2-diacyl-sn-glycerol + H2O = a 2-acylglycerol + a fatty acid + H(+)</text>
        <dbReference type="Rhea" id="RHEA:33275"/>
        <dbReference type="ChEBI" id="CHEBI:15377"/>
        <dbReference type="ChEBI" id="CHEBI:15378"/>
        <dbReference type="ChEBI" id="CHEBI:17389"/>
        <dbReference type="ChEBI" id="CHEBI:17815"/>
        <dbReference type="ChEBI" id="CHEBI:28868"/>
        <dbReference type="EC" id="3.1.1.116"/>
    </reaction>
    <physiologicalReaction direction="left-to-right" evidence="13">
        <dbReference type="Rhea" id="RHEA:33276"/>
    </physiologicalReaction>
</comment>
<keyword evidence="11" id="KW-0443">Lipid metabolism</keyword>
<keyword evidence="4" id="KW-0597">Phosphoprotein</keyword>
<feature type="domain" description="Fungal lipase-type" evidence="16">
    <location>
        <begin position="304"/>
        <end position="448"/>
    </location>
</feature>
<dbReference type="Gene3D" id="3.40.50.1820">
    <property type="entry name" value="alpha/beta hydrolase"/>
    <property type="match status" value="1"/>
</dbReference>
<evidence type="ECO:0000256" key="7">
    <source>
        <dbReference type="ARBA" id="ARBA00022801"/>
    </source>
</evidence>
<keyword evidence="7" id="KW-0378">Hydrolase</keyword>
<keyword evidence="6" id="KW-0479">Metal-binding</keyword>
<evidence type="ECO:0000256" key="13">
    <source>
        <dbReference type="ARBA" id="ARBA00024531"/>
    </source>
</evidence>
<dbReference type="PANTHER" id="PTHR45792">
    <property type="entry name" value="DIACYLGLYCEROL LIPASE HOMOLOG-RELATED"/>
    <property type="match status" value="1"/>
</dbReference>
<protein>
    <recommendedName>
        <fullName evidence="14">sn-1-specific diacylglycerol lipase</fullName>
        <ecNumber evidence="14">3.1.1.116</ecNumber>
    </recommendedName>
</protein>
<evidence type="ECO:0000256" key="14">
    <source>
        <dbReference type="ARBA" id="ARBA00026104"/>
    </source>
</evidence>
<dbReference type="SUPFAM" id="SSF53474">
    <property type="entry name" value="alpha/beta-Hydrolases"/>
    <property type="match status" value="1"/>
</dbReference>
<evidence type="ECO:0000256" key="2">
    <source>
        <dbReference type="ARBA" id="ARBA00004651"/>
    </source>
</evidence>
<dbReference type="EC" id="3.1.1.116" evidence="14"/>
<evidence type="ECO:0000256" key="5">
    <source>
        <dbReference type="ARBA" id="ARBA00022692"/>
    </source>
</evidence>
<dbReference type="CDD" id="cd00519">
    <property type="entry name" value="Lipase_3"/>
    <property type="match status" value="1"/>
</dbReference>
<evidence type="ECO:0000256" key="1">
    <source>
        <dbReference type="ARBA" id="ARBA00001913"/>
    </source>
</evidence>
<evidence type="ECO:0000256" key="10">
    <source>
        <dbReference type="ARBA" id="ARBA00022989"/>
    </source>
</evidence>
<dbReference type="GO" id="GO:0046872">
    <property type="term" value="F:metal ion binding"/>
    <property type="evidence" value="ECO:0007669"/>
    <property type="project" value="UniProtKB-KW"/>
</dbReference>